<organism evidence="1 2">
    <name type="scientific">Phytophthora fragariae</name>
    <dbReference type="NCBI Taxonomy" id="53985"/>
    <lineage>
        <taxon>Eukaryota</taxon>
        <taxon>Sar</taxon>
        <taxon>Stramenopiles</taxon>
        <taxon>Oomycota</taxon>
        <taxon>Peronosporomycetes</taxon>
        <taxon>Peronosporales</taxon>
        <taxon>Peronosporaceae</taxon>
        <taxon>Phytophthora</taxon>
    </lineage>
</organism>
<dbReference type="AlphaFoldDB" id="A0A6A3PU26"/>
<name>A0A6A3PU26_9STRA</name>
<evidence type="ECO:0000313" key="1">
    <source>
        <dbReference type="EMBL" id="KAE9061630.1"/>
    </source>
</evidence>
<proteinExistence type="predicted"/>
<dbReference type="Proteomes" id="UP000440732">
    <property type="component" value="Unassembled WGS sequence"/>
</dbReference>
<dbReference type="EMBL" id="QXGA01006904">
    <property type="protein sequence ID" value="KAE9061630.1"/>
    <property type="molecule type" value="Genomic_DNA"/>
</dbReference>
<protein>
    <submittedName>
        <fullName evidence="1">Uncharacterized protein</fullName>
    </submittedName>
</protein>
<gene>
    <name evidence="1" type="ORF">PF006_g31348</name>
</gene>
<accession>A0A6A3PU26</accession>
<sequence>MTSAASDLAAGPMTYPTNEPFANSFASFAGSFDPPK</sequence>
<evidence type="ECO:0000313" key="2">
    <source>
        <dbReference type="Proteomes" id="UP000440732"/>
    </source>
</evidence>
<comment type="caution">
    <text evidence="1">The sequence shown here is derived from an EMBL/GenBank/DDBJ whole genome shotgun (WGS) entry which is preliminary data.</text>
</comment>
<reference evidence="1 2" key="1">
    <citation type="submission" date="2018-08" db="EMBL/GenBank/DDBJ databases">
        <title>Genomic investigation of the strawberry pathogen Phytophthora fragariae indicates pathogenicity is determined by transcriptional variation in three key races.</title>
        <authorList>
            <person name="Adams T.M."/>
            <person name="Armitage A.D."/>
            <person name="Sobczyk M.K."/>
            <person name="Bates H.J."/>
            <person name="Dunwell J.M."/>
            <person name="Nellist C.F."/>
            <person name="Harrison R.J."/>
        </authorList>
    </citation>
    <scope>NUCLEOTIDE SEQUENCE [LARGE SCALE GENOMIC DNA]</scope>
    <source>
        <strain evidence="1 2">NOV-5</strain>
    </source>
</reference>